<protein>
    <submittedName>
        <fullName evidence="1">Uncharacterized protein</fullName>
    </submittedName>
</protein>
<sequence length="73" mass="7305">MANTSPVAEPLLLAPGVLNNLAERGGILGNLLGPFEADTGLLLTGLGVYGVSVANTTLGGLVVQVTETLGIFI</sequence>
<reference evidence="1 2" key="1">
    <citation type="submission" date="2015-01" db="EMBL/GenBank/DDBJ databases">
        <title>The Genome Sequence of Fonsecaea pedrosoi CBS 271.37.</title>
        <authorList>
            <consortium name="The Broad Institute Genomics Platform"/>
            <person name="Cuomo C."/>
            <person name="de Hoog S."/>
            <person name="Gorbushina A."/>
            <person name="Stielow B."/>
            <person name="Teixiera M."/>
            <person name="Abouelleil A."/>
            <person name="Chapman S.B."/>
            <person name="Priest M."/>
            <person name="Young S.K."/>
            <person name="Wortman J."/>
            <person name="Nusbaum C."/>
            <person name="Birren B."/>
        </authorList>
    </citation>
    <scope>NUCLEOTIDE SEQUENCE [LARGE SCALE GENOMIC DNA]</scope>
    <source>
        <strain evidence="1 2">CBS 271.37</strain>
    </source>
</reference>
<dbReference type="GeneID" id="25303880"/>
<gene>
    <name evidence="1" type="ORF">Z517_04390</name>
</gene>
<accession>A0A0D2GS42</accession>
<organism evidence="1 2">
    <name type="scientific">Fonsecaea pedrosoi CBS 271.37</name>
    <dbReference type="NCBI Taxonomy" id="1442368"/>
    <lineage>
        <taxon>Eukaryota</taxon>
        <taxon>Fungi</taxon>
        <taxon>Dikarya</taxon>
        <taxon>Ascomycota</taxon>
        <taxon>Pezizomycotina</taxon>
        <taxon>Eurotiomycetes</taxon>
        <taxon>Chaetothyriomycetidae</taxon>
        <taxon>Chaetothyriales</taxon>
        <taxon>Herpotrichiellaceae</taxon>
        <taxon>Fonsecaea</taxon>
    </lineage>
</organism>
<proteinExistence type="predicted"/>
<dbReference type="RefSeq" id="XP_013285173.1">
    <property type="nucleotide sequence ID" value="XM_013429719.1"/>
</dbReference>
<name>A0A0D2GS42_9EURO</name>
<dbReference type="AlphaFoldDB" id="A0A0D2GS42"/>
<dbReference type="VEuPathDB" id="FungiDB:Z517_04390"/>
<dbReference type="HOGENOM" id="CLU_2704836_0_0_1"/>
<dbReference type="EMBL" id="KN846971">
    <property type="protein sequence ID" value="KIW81365.1"/>
    <property type="molecule type" value="Genomic_DNA"/>
</dbReference>
<keyword evidence="2" id="KW-1185">Reference proteome</keyword>
<evidence type="ECO:0000313" key="2">
    <source>
        <dbReference type="Proteomes" id="UP000053029"/>
    </source>
</evidence>
<dbReference type="Proteomes" id="UP000053029">
    <property type="component" value="Unassembled WGS sequence"/>
</dbReference>
<evidence type="ECO:0000313" key="1">
    <source>
        <dbReference type="EMBL" id="KIW81365.1"/>
    </source>
</evidence>